<sequence>MATITGEAAVYRKADYTLHVFAGDTPVGELVQNPLEGSFSLNYRHDWVDSGLGFPLAPGLPLQTPPASAAIRRFLENLLPEGDALDDLSRVEAISKGNVFGLIRHLGRETTGALSFLSPGQTPGDIPPRAREITREELQDRITRRDQMPFTVWDGKVRLSVAGQQDKLLVQKVGERLFLVDGSLSSTHILKPEPLRPYLKHMVANEHYCMRLAARLGQLAYRQALVADVDILRVPDPVLCVRRFDRAELPGLAVAGSAGVADSALPRVQRRHVIDGCQALDLPVAMKYERNIGSGRDVAHIRDGASFARLHALRPRLEHPATGLRHMGFWSILTLLLGNSDAHGKNLSFHVGPAGLSPCPLYDLVSVLHFDGGQIDHEFAMAFGDAFHFLDVAPFALADHCERCGIDRRFFARELRQLCRLAQKEAMVATQDPIYTDAERDTVIAIAHAVITRAQRLDAMADAIPRFDKDLF</sequence>
<proteinExistence type="inferred from homology"/>
<keyword evidence="2" id="KW-0808">Transferase</keyword>
<keyword evidence="3" id="KW-0418">Kinase</keyword>
<evidence type="ECO:0000256" key="3">
    <source>
        <dbReference type="ARBA" id="ARBA00022777"/>
    </source>
</evidence>
<dbReference type="GO" id="GO:0006629">
    <property type="term" value="P:lipid metabolic process"/>
    <property type="evidence" value="ECO:0007669"/>
    <property type="project" value="InterPro"/>
</dbReference>
<dbReference type="Pfam" id="PF07804">
    <property type="entry name" value="HipA_C"/>
    <property type="match status" value="1"/>
</dbReference>
<dbReference type="InterPro" id="IPR052028">
    <property type="entry name" value="HipA_Ser/Thr_kinase"/>
</dbReference>
<dbReference type="Pfam" id="PF13657">
    <property type="entry name" value="Couple_hipA"/>
    <property type="match status" value="1"/>
</dbReference>
<dbReference type="Proteomes" id="UP000028878">
    <property type="component" value="Unassembled WGS sequence"/>
</dbReference>
<dbReference type="PROSITE" id="PS50008">
    <property type="entry name" value="PIPLC_Y_DOMAIN"/>
    <property type="match status" value="1"/>
</dbReference>
<dbReference type="RefSeq" id="WP_009517194.1">
    <property type="nucleotide sequence ID" value="NZ_CCAE010000007.1"/>
</dbReference>
<dbReference type="NCBIfam" id="TIGR03071">
    <property type="entry name" value="couple_hipA"/>
    <property type="match status" value="1"/>
</dbReference>
<dbReference type="GO" id="GO:0004674">
    <property type="term" value="F:protein serine/threonine kinase activity"/>
    <property type="evidence" value="ECO:0007669"/>
    <property type="project" value="TreeGrafter"/>
</dbReference>
<evidence type="ECO:0000256" key="2">
    <source>
        <dbReference type="ARBA" id="ARBA00022679"/>
    </source>
</evidence>
<organism evidence="5 6">
    <name type="scientific">Hydrogenophaga intermedia</name>
    <dbReference type="NCBI Taxonomy" id="65786"/>
    <lineage>
        <taxon>Bacteria</taxon>
        <taxon>Pseudomonadati</taxon>
        <taxon>Pseudomonadota</taxon>
        <taxon>Betaproteobacteria</taxon>
        <taxon>Burkholderiales</taxon>
        <taxon>Comamonadaceae</taxon>
        <taxon>Hydrogenophaga</taxon>
    </lineage>
</organism>
<dbReference type="GO" id="GO:0005829">
    <property type="term" value="C:cytosol"/>
    <property type="evidence" value="ECO:0007669"/>
    <property type="project" value="TreeGrafter"/>
</dbReference>
<dbReference type="AlphaFoldDB" id="A0A1L1PJ46"/>
<dbReference type="GO" id="GO:0035556">
    <property type="term" value="P:intracellular signal transduction"/>
    <property type="evidence" value="ECO:0007669"/>
    <property type="project" value="InterPro"/>
</dbReference>
<comment type="similarity">
    <text evidence="1">Belongs to the HipA Ser/Thr kinase family.</text>
</comment>
<dbReference type="InterPro" id="IPR001711">
    <property type="entry name" value="PLipase_C_Pinositol-sp_Y"/>
</dbReference>
<evidence type="ECO:0000259" key="4">
    <source>
        <dbReference type="PROSITE" id="PS50008"/>
    </source>
</evidence>
<dbReference type="PANTHER" id="PTHR37419">
    <property type="entry name" value="SERINE/THREONINE-PROTEIN KINASE TOXIN HIPA"/>
    <property type="match status" value="1"/>
</dbReference>
<reference evidence="6" key="1">
    <citation type="submission" date="2014-11" db="EMBL/GenBank/DDBJ databases">
        <title>Draft genome sequence of Hydrogenophaga intermedia S1.</title>
        <authorList>
            <person name="Gan H.M."/>
            <person name="Chew T.H."/>
            <person name="Stolz A."/>
        </authorList>
    </citation>
    <scope>NUCLEOTIDE SEQUENCE [LARGE SCALE GENOMIC DNA]</scope>
    <source>
        <strain evidence="6">S1</strain>
    </source>
</reference>
<dbReference type="PANTHER" id="PTHR37419:SF1">
    <property type="entry name" value="SERINE_THREONINE-PROTEIN KINASE TOXIN HIPA"/>
    <property type="match status" value="1"/>
</dbReference>
<dbReference type="EMBL" id="CCAE010000007">
    <property type="protein sequence ID" value="CDN86957.1"/>
    <property type="molecule type" value="Genomic_DNA"/>
</dbReference>
<dbReference type="InterPro" id="IPR017508">
    <property type="entry name" value="HipA_N1"/>
</dbReference>
<name>A0A1L1PJ46_HYDIT</name>
<evidence type="ECO:0000313" key="5">
    <source>
        <dbReference type="EMBL" id="CDN86957.1"/>
    </source>
</evidence>
<feature type="domain" description="PI-PLC Y-box" evidence="4">
    <location>
        <begin position="141"/>
        <end position="196"/>
    </location>
</feature>
<keyword evidence="6" id="KW-1185">Reference proteome</keyword>
<dbReference type="GO" id="GO:0004435">
    <property type="term" value="F:phosphatidylinositol-4,5-bisphosphate phospholipase C activity"/>
    <property type="evidence" value="ECO:0007669"/>
    <property type="project" value="InterPro"/>
</dbReference>
<evidence type="ECO:0000256" key="1">
    <source>
        <dbReference type="ARBA" id="ARBA00010164"/>
    </source>
</evidence>
<evidence type="ECO:0000313" key="6">
    <source>
        <dbReference type="Proteomes" id="UP000028878"/>
    </source>
</evidence>
<gene>
    <name evidence="5" type="ORF">BN948_01375</name>
</gene>
<protein>
    <recommendedName>
        <fullName evidence="4">PI-PLC Y-box domain-containing protein</fullName>
    </recommendedName>
</protein>
<dbReference type="InterPro" id="IPR012893">
    <property type="entry name" value="HipA-like_C"/>
</dbReference>
<accession>A0A1L1PJ46</accession>